<proteinExistence type="predicted"/>
<organism evidence="2 3">
    <name type="scientific">Populus alba x Populus x berolinensis</name>
    <dbReference type="NCBI Taxonomy" id="444605"/>
    <lineage>
        <taxon>Eukaryota</taxon>
        <taxon>Viridiplantae</taxon>
        <taxon>Streptophyta</taxon>
        <taxon>Embryophyta</taxon>
        <taxon>Tracheophyta</taxon>
        <taxon>Spermatophyta</taxon>
        <taxon>Magnoliopsida</taxon>
        <taxon>eudicotyledons</taxon>
        <taxon>Gunneridae</taxon>
        <taxon>Pentapetalae</taxon>
        <taxon>rosids</taxon>
        <taxon>fabids</taxon>
        <taxon>Malpighiales</taxon>
        <taxon>Salicaceae</taxon>
        <taxon>Saliceae</taxon>
        <taxon>Populus</taxon>
    </lineage>
</organism>
<reference evidence="2 3" key="1">
    <citation type="journal article" date="2023" name="Mol. Ecol. Resour.">
        <title>Chromosome-level genome assembly of a triploid poplar Populus alba 'Berolinensis'.</title>
        <authorList>
            <person name="Chen S."/>
            <person name="Yu Y."/>
            <person name="Wang X."/>
            <person name="Wang S."/>
            <person name="Zhang T."/>
            <person name="Zhou Y."/>
            <person name="He R."/>
            <person name="Meng N."/>
            <person name="Wang Y."/>
            <person name="Liu W."/>
            <person name="Liu Z."/>
            <person name="Liu J."/>
            <person name="Guo Q."/>
            <person name="Huang H."/>
            <person name="Sederoff R.R."/>
            <person name="Wang G."/>
            <person name="Qu G."/>
            <person name="Chen S."/>
        </authorList>
    </citation>
    <scope>NUCLEOTIDE SEQUENCE [LARGE SCALE GENOMIC DNA]</scope>
    <source>
        <strain evidence="2">SC-2020</strain>
    </source>
</reference>
<accession>A0AAD6RS54</accession>
<evidence type="ECO:0000313" key="2">
    <source>
        <dbReference type="EMBL" id="KAJ7014146.1"/>
    </source>
</evidence>
<evidence type="ECO:0000256" key="1">
    <source>
        <dbReference type="SAM" id="SignalP"/>
    </source>
</evidence>
<feature type="signal peptide" evidence="1">
    <location>
        <begin position="1"/>
        <end position="17"/>
    </location>
</feature>
<keyword evidence="1" id="KW-0732">Signal</keyword>
<sequence length="32" mass="3570">MLNCLQILNLLVVMLIARPYNQMDPASTPIPS</sequence>
<gene>
    <name evidence="2" type="ORF">NC653_003687</name>
</gene>
<protein>
    <submittedName>
        <fullName evidence="2">Uncharacterized protein</fullName>
    </submittedName>
</protein>
<dbReference type="AlphaFoldDB" id="A0AAD6RS54"/>
<keyword evidence="3" id="KW-1185">Reference proteome</keyword>
<dbReference type="Proteomes" id="UP001164929">
    <property type="component" value="Chromosome 1"/>
</dbReference>
<evidence type="ECO:0000313" key="3">
    <source>
        <dbReference type="Proteomes" id="UP001164929"/>
    </source>
</evidence>
<comment type="caution">
    <text evidence="2">The sequence shown here is derived from an EMBL/GenBank/DDBJ whole genome shotgun (WGS) entry which is preliminary data.</text>
</comment>
<name>A0AAD6RS54_9ROSI</name>
<feature type="chain" id="PRO_5041915793" evidence="1">
    <location>
        <begin position="18"/>
        <end position="32"/>
    </location>
</feature>
<dbReference type="EMBL" id="JAQIZT010000001">
    <property type="protein sequence ID" value="KAJ7014146.1"/>
    <property type="molecule type" value="Genomic_DNA"/>
</dbReference>